<feature type="compositionally biased region" description="Gly residues" evidence="2">
    <location>
        <begin position="50"/>
        <end position="61"/>
    </location>
</feature>
<evidence type="ECO:0000256" key="1">
    <source>
        <dbReference type="ARBA" id="ARBA00023186"/>
    </source>
</evidence>
<proteinExistence type="predicted"/>
<evidence type="ECO:0000259" key="5">
    <source>
        <dbReference type="Pfam" id="PF18579"/>
    </source>
</evidence>
<evidence type="ECO:0000313" key="7">
    <source>
        <dbReference type="Proteomes" id="UP001244341"/>
    </source>
</evidence>
<feature type="domain" description="Rubisco accumulation factor 1 helix turn helix" evidence="5">
    <location>
        <begin position="137"/>
        <end position="197"/>
    </location>
</feature>
<dbReference type="InterPro" id="IPR040858">
    <property type="entry name" value="Raf1_C"/>
</dbReference>
<gene>
    <name evidence="6" type="ORF">OEZ85_000200</name>
</gene>
<accession>A0ABY8UV91</accession>
<evidence type="ECO:0000256" key="2">
    <source>
        <dbReference type="SAM" id="MobiDB-lite"/>
    </source>
</evidence>
<feature type="compositionally biased region" description="Gly residues" evidence="2">
    <location>
        <begin position="72"/>
        <end position="93"/>
    </location>
</feature>
<dbReference type="InterPro" id="IPR037494">
    <property type="entry name" value="RAF1"/>
</dbReference>
<feature type="domain" description="Rubisco accumulation factor 1 C-terminal" evidence="3">
    <location>
        <begin position="335"/>
        <end position="496"/>
    </location>
</feature>
<feature type="region of interest" description="Disordered" evidence="2">
    <location>
        <begin position="1"/>
        <end position="127"/>
    </location>
</feature>
<dbReference type="Proteomes" id="UP001244341">
    <property type="component" value="Chromosome 16b"/>
</dbReference>
<keyword evidence="1" id="KW-0143">Chaperone</keyword>
<feature type="domain" description="Rubisco accumulation factor 1 alpha-helical" evidence="4">
    <location>
        <begin position="210"/>
        <end position="312"/>
    </location>
</feature>
<dbReference type="Pfam" id="PF18579">
    <property type="entry name" value="Raf1_HTH"/>
    <property type="match status" value="1"/>
</dbReference>
<evidence type="ECO:0000313" key="6">
    <source>
        <dbReference type="EMBL" id="WIA23448.1"/>
    </source>
</evidence>
<organism evidence="6 7">
    <name type="scientific">Tetradesmus obliquus</name>
    <name type="common">Green alga</name>
    <name type="synonym">Acutodesmus obliquus</name>
    <dbReference type="NCBI Taxonomy" id="3088"/>
    <lineage>
        <taxon>Eukaryota</taxon>
        <taxon>Viridiplantae</taxon>
        <taxon>Chlorophyta</taxon>
        <taxon>core chlorophytes</taxon>
        <taxon>Chlorophyceae</taxon>
        <taxon>CS clade</taxon>
        <taxon>Sphaeropleales</taxon>
        <taxon>Scenedesmaceae</taxon>
        <taxon>Tetradesmus</taxon>
    </lineage>
</organism>
<dbReference type="Pfam" id="PF18578">
    <property type="entry name" value="Raf1_N"/>
    <property type="match status" value="1"/>
</dbReference>
<sequence>MLHSHSLSSSLLGRPAPRSSSSSSHVAASMGGRGRGGWSGSNDNGLILGPNGGGMGRSGGPQGPPGRLIIPGGPGQSFGGQGGPGRGGPGPGGRSNLEIDDSVPSSGPGQLPQPNKYRPPPGFMNEAAQDPAFAQQDPQDMLGRLRARAGPWHSLAKLLPVLYAKGFDTSTVAELTGVNPVDQNLWVVAGTVYDSIVSTGKVAPQVLSFFDFNGEELLYHFRFLPAERRAAAAQYIATNTLDAPACEALARAMKEWERRPGERTGFSDSPGDCLAFKYLRDAVECRFAEEAAQKLATAFQAADTEGAAARLSEWRENELAAAEAATTSFASKAVLQVLRLQQDELGFRPLPQVSHLPQLSVEELQGAPTTSQEGAFGTFNMPATSRDQKWVALPQWKALSLARHPVAIPLINCAAEPSVLAASRAKTEEEKKRLTGAGLLVVDTIVPGPLDPNAFYLVKQHNEQRLALAEGAKLAGEGGAAAVAPLAAVLFLCRPPNRESTITSSELLQL</sequence>
<protein>
    <submittedName>
        <fullName evidence="6">Uncharacterized protein</fullName>
    </submittedName>
</protein>
<dbReference type="InterPro" id="IPR041358">
    <property type="entry name" value="Raf1_N"/>
</dbReference>
<feature type="compositionally biased region" description="Low complexity" evidence="2">
    <location>
        <begin position="40"/>
        <end position="49"/>
    </location>
</feature>
<feature type="compositionally biased region" description="Low complexity" evidence="2">
    <location>
        <begin position="1"/>
        <end position="29"/>
    </location>
</feature>
<name>A0ABY8UV91_TETOB</name>
<evidence type="ECO:0000259" key="3">
    <source>
        <dbReference type="Pfam" id="PF18087"/>
    </source>
</evidence>
<evidence type="ECO:0000259" key="4">
    <source>
        <dbReference type="Pfam" id="PF18578"/>
    </source>
</evidence>
<reference evidence="6 7" key="1">
    <citation type="submission" date="2023-05" db="EMBL/GenBank/DDBJ databases">
        <title>A 100% complete, gapless, phased diploid assembly of the Scenedesmus obliquus UTEX 3031 genome.</title>
        <authorList>
            <person name="Biondi T.C."/>
            <person name="Hanschen E.R."/>
            <person name="Kwon T."/>
            <person name="Eng W."/>
            <person name="Kruse C.P.S."/>
            <person name="Koehler S.I."/>
            <person name="Kunde Y."/>
            <person name="Gleasner C.D."/>
            <person name="You Mak K.T."/>
            <person name="Polle J."/>
            <person name="Hovde B.T."/>
            <person name="Starkenburg S.R."/>
        </authorList>
    </citation>
    <scope>NUCLEOTIDE SEQUENCE [LARGE SCALE GENOMIC DNA]</scope>
    <source>
        <strain evidence="6 7">DOE0152z</strain>
    </source>
</reference>
<dbReference type="PANTHER" id="PTHR35299:SF6">
    <property type="entry name" value="RUBISCO ACCUMULATION FACTOR 1"/>
    <property type="match status" value="1"/>
</dbReference>
<dbReference type="InterPro" id="IPR040781">
    <property type="entry name" value="Raf1_HTH"/>
</dbReference>
<dbReference type="Pfam" id="PF18087">
    <property type="entry name" value="RuBisCo_chap_C"/>
    <property type="match status" value="1"/>
</dbReference>
<keyword evidence="7" id="KW-1185">Reference proteome</keyword>
<dbReference type="EMBL" id="CP126223">
    <property type="protein sequence ID" value="WIA23448.1"/>
    <property type="molecule type" value="Genomic_DNA"/>
</dbReference>
<dbReference type="PANTHER" id="PTHR35299">
    <property type="entry name" value="RUBISCO ACCUMULATION FACTOR 1"/>
    <property type="match status" value="1"/>
</dbReference>